<dbReference type="InterPro" id="IPR009010">
    <property type="entry name" value="Asp_de-COase-like_dom_sf"/>
</dbReference>
<dbReference type="Pfam" id="PF01568">
    <property type="entry name" value="Molydop_binding"/>
    <property type="match status" value="1"/>
</dbReference>
<dbReference type="FunFam" id="3.40.50.740:FF:000007">
    <property type="entry name" value="Formate dehydrogenase, alpha subunit, selenocysteine-containing"/>
    <property type="match status" value="1"/>
</dbReference>
<dbReference type="GO" id="GO:0042597">
    <property type="term" value="C:periplasmic space"/>
    <property type="evidence" value="ECO:0007669"/>
    <property type="project" value="UniProtKB-SubCell"/>
</dbReference>
<dbReference type="GO" id="GO:0030151">
    <property type="term" value="F:molybdenum ion binding"/>
    <property type="evidence" value="ECO:0007669"/>
    <property type="project" value="TreeGrafter"/>
</dbReference>
<dbReference type="GO" id="GO:0043546">
    <property type="term" value="F:molybdopterin cofactor binding"/>
    <property type="evidence" value="ECO:0007669"/>
    <property type="project" value="InterPro"/>
</dbReference>
<feature type="domain" description="Molybdopterin dinucleotide-binding" evidence="13">
    <location>
        <begin position="705"/>
        <end position="820"/>
    </location>
</feature>
<evidence type="ECO:0000313" key="15">
    <source>
        <dbReference type="Proteomes" id="UP000292939"/>
    </source>
</evidence>
<dbReference type="GO" id="GO:0051539">
    <property type="term" value="F:4 iron, 4 sulfur cluster binding"/>
    <property type="evidence" value="ECO:0007669"/>
    <property type="project" value="UniProtKB-KW"/>
</dbReference>
<dbReference type="Gene3D" id="3.40.228.10">
    <property type="entry name" value="Dimethylsulfoxide Reductase, domain 2"/>
    <property type="match status" value="2"/>
</dbReference>
<dbReference type="EMBL" id="CP031395">
    <property type="protein sequence ID" value="QBK04173.1"/>
    <property type="molecule type" value="Genomic_DNA"/>
</dbReference>
<evidence type="ECO:0000256" key="1">
    <source>
        <dbReference type="ARBA" id="ARBA00001966"/>
    </source>
</evidence>
<comment type="similarity">
    <text evidence="3">Belongs to the prokaryotic molybdopterin-containing oxidoreductase family.</text>
</comment>
<dbReference type="InterPro" id="IPR006656">
    <property type="entry name" value="Mopterin_OxRdtase"/>
</dbReference>
<dbReference type="FunFam" id="3.40.228.10:FF:000009">
    <property type="entry name" value="Formate dehydrogenase, alpha subunit, selenocysteine-containing"/>
    <property type="match status" value="1"/>
</dbReference>
<organism evidence="14 15">
    <name type="scientific">Hylemonella gracilis</name>
    <dbReference type="NCBI Taxonomy" id="80880"/>
    <lineage>
        <taxon>Bacteria</taxon>
        <taxon>Pseudomonadati</taxon>
        <taxon>Pseudomonadota</taxon>
        <taxon>Betaproteobacteria</taxon>
        <taxon>Burkholderiales</taxon>
        <taxon>Comamonadaceae</taxon>
        <taxon>Hylemonella</taxon>
    </lineage>
</organism>
<keyword evidence="6" id="KW-0732">Signal</keyword>
<evidence type="ECO:0000256" key="5">
    <source>
        <dbReference type="ARBA" id="ARBA00022723"/>
    </source>
</evidence>
<evidence type="ECO:0000313" key="14">
    <source>
        <dbReference type="EMBL" id="QBK04173.1"/>
    </source>
</evidence>
<evidence type="ECO:0000259" key="13">
    <source>
        <dbReference type="Pfam" id="PF01568"/>
    </source>
</evidence>
<evidence type="ECO:0000256" key="8">
    <source>
        <dbReference type="ARBA" id="ARBA00022933"/>
    </source>
</evidence>
<keyword evidence="9" id="KW-0560">Oxidoreductase</keyword>
<evidence type="ECO:0000256" key="3">
    <source>
        <dbReference type="ARBA" id="ARBA00010312"/>
    </source>
</evidence>
<keyword evidence="11" id="KW-0411">Iron-sulfur</keyword>
<dbReference type="Pfam" id="PF00384">
    <property type="entry name" value="Molybdopterin"/>
    <property type="match status" value="1"/>
</dbReference>
<evidence type="ECO:0000256" key="9">
    <source>
        <dbReference type="ARBA" id="ARBA00023002"/>
    </source>
</evidence>
<keyword evidence="7" id="KW-0574">Periplasm</keyword>
<sequence>MAGLAPTFGRGAMTNHWVDIKNADVILIMGGNAAEAHPCGFKWVTEAKAHNKAHFMVVDPRFNRSASVADFYAPIRSGSDIAFLGGIINYLLTNDKIHHEYVKAYTDFTFIVREDFKFDEGIFSGYNPEKRTYDKGSWDYELGADGFVKTDPTLKHPRSVYQLMKQHYARYTPEMVERVCGTPKEKFLHVAEQFASTAVAGRAATIMYALGWTQHSTGAQMLRTGAMVQLLCGNIGVAGGGMNALRGHSNIQGLTDLGLLSASLPGYLTLPGQAEQDYAKYIEARAQKPLRANQMSYWQNYGKFHVSLMKAWYGPAATKDNNWAYNYLPKLDKQYDMLQIFELMHQGKVNGYIAQGFNPIASLSDKGRVRDGLSKLKFLVVMDPLATETAEFWKNHGEYNDVDTASIQTEVFRLPTTCFAEEDGAVVSSSRVLQWHWKAGEAPGEARTDIRIMSGLHQRLKTLYAKEGGKFPDPIVNLWWPYARAEEPSPEEVAKEYNGRALVDLIDPKDKTTVLRKAGEQVSGFGELRDDGTTISGCWIYAGAWTTAGNQMARRDNSDPTGIGNTLNWAWAWPANRRVLYNRASCDPSGKPYNPKRKLVAWNPAANGGAGGWGGADVPDFGGTLAPETGAGPFIMNPEGVARFFARKGMNEGPFPEHYEPFDTPLGYNPLNPKNAKATSNPAARVFPEVWKTFGEAKEFPHVGTTYRLTEHFHYWTKHAVLNAITQPEQFVEIGEALAKEVGVKTGERIRVSSKRGHIVAVALVTKRIKPMQVDGKPLHHVGIPIHWGFTGVTKKGYLANTLTPFVGDGNTNTPEFKTFLVKVEKV</sequence>
<dbReference type="NCBIfam" id="TIGR01553">
    <property type="entry name" value="formate-DH-alph"/>
    <property type="match status" value="1"/>
</dbReference>
<proteinExistence type="inferred from homology"/>
<dbReference type="FunFam" id="3.40.228.10:FF:000006">
    <property type="entry name" value="Formate dehydrogenase, alpha subunit, selenocysteine-containing"/>
    <property type="match status" value="1"/>
</dbReference>
<dbReference type="CDD" id="cd02792">
    <property type="entry name" value="MopB_CT_Formate-Dh-Na-like"/>
    <property type="match status" value="1"/>
</dbReference>
<dbReference type="InterPro" id="IPR006657">
    <property type="entry name" value="MoPterin_dinucl-bd_dom"/>
</dbReference>
<dbReference type="SUPFAM" id="SSF50692">
    <property type="entry name" value="ADC-like"/>
    <property type="match status" value="1"/>
</dbReference>
<dbReference type="KEGG" id="hgr:DW355_04720"/>
<evidence type="ECO:0000256" key="11">
    <source>
        <dbReference type="ARBA" id="ARBA00023014"/>
    </source>
</evidence>
<comment type="subcellular location">
    <subcellularLocation>
        <location evidence="2">Periplasm</location>
    </subcellularLocation>
</comment>
<comment type="cofactor">
    <cofactor evidence="1">
        <name>[4Fe-4S] cluster</name>
        <dbReference type="ChEBI" id="CHEBI:49883"/>
    </cofactor>
</comment>
<evidence type="ECO:0000256" key="6">
    <source>
        <dbReference type="ARBA" id="ARBA00022729"/>
    </source>
</evidence>
<dbReference type="GO" id="GO:0009055">
    <property type="term" value="F:electron transfer activity"/>
    <property type="evidence" value="ECO:0007669"/>
    <property type="project" value="InterPro"/>
</dbReference>
<name>A0A4P6UH10_9BURK</name>
<evidence type="ECO:0000256" key="7">
    <source>
        <dbReference type="ARBA" id="ARBA00022764"/>
    </source>
</evidence>
<dbReference type="Proteomes" id="UP000292939">
    <property type="component" value="Chromosome"/>
</dbReference>
<dbReference type="PANTHER" id="PTHR43598">
    <property type="entry name" value="TUNGSTEN-CONTAINING FORMYLMETHANOFURAN DEHYDROGENASE 2 SUBUNIT B"/>
    <property type="match status" value="1"/>
</dbReference>
<keyword evidence="5" id="KW-0479">Metal-binding</keyword>
<protein>
    <submittedName>
        <fullName evidence="14">Formate dehydrogenase-N subunit alpha</fullName>
    </submittedName>
</protein>
<gene>
    <name evidence="14" type="primary">fdnG</name>
    <name evidence="14" type="ORF">DW355_04720</name>
</gene>
<dbReference type="Gene3D" id="2.40.40.20">
    <property type="match status" value="1"/>
</dbReference>
<dbReference type="Gene3D" id="3.40.50.740">
    <property type="match status" value="1"/>
</dbReference>
<dbReference type="GO" id="GO:0047111">
    <property type="term" value="F:formate dehydrogenase (cytochrome-c-553) activity"/>
    <property type="evidence" value="ECO:0007669"/>
    <property type="project" value="InterPro"/>
</dbReference>
<accession>A0A4P6UH10</accession>
<dbReference type="AlphaFoldDB" id="A0A4P6UH10"/>
<keyword evidence="10" id="KW-0408">Iron</keyword>
<evidence type="ECO:0000256" key="10">
    <source>
        <dbReference type="ARBA" id="ARBA00023004"/>
    </source>
</evidence>
<keyword evidence="4" id="KW-0004">4Fe-4S</keyword>
<reference evidence="14 15" key="1">
    <citation type="submission" date="2018-07" db="EMBL/GenBank/DDBJ databases">
        <title>Exploring interactions and the metabolic potential of the ultra-small soil bacteria Hylemonella gracilis.</title>
        <authorList>
            <person name="Tyc O."/>
            <person name="Kulkarni P."/>
            <person name="Gawehns F."/>
            <person name="Hundscheid M."/>
            <person name="Zweers H."/>
            <person name="Garbeva P."/>
        </authorList>
    </citation>
    <scope>NUCLEOTIDE SEQUENCE [LARGE SCALE GENOMIC DNA]</scope>
    <source>
        <strain evidence="14 15">NS1</strain>
    </source>
</reference>
<keyword evidence="8" id="KW-0712">Selenocysteine</keyword>
<evidence type="ECO:0000256" key="2">
    <source>
        <dbReference type="ARBA" id="ARBA00004418"/>
    </source>
</evidence>
<dbReference type="GO" id="GO:0009061">
    <property type="term" value="P:anaerobic respiration"/>
    <property type="evidence" value="ECO:0007669"/>
    <property type="project" value="TreeGrafter"/>
</dbReference>
<dbReference type="FunFam" id="2.40.40.20:FF:000017">
    <property type="entry name" value="Formate dehydrogenase, alpha subunit"/>
    <property type="match status" value="1"/>
</dbReference>
<evidence type="ECO:0000259" key="12">
    <source>
        <dbReference type="Pfam" id="PF00384"/>
    </source>
</evidence>
<feature type="domain" description="Molybdopterin oxidoreductase" evidence="12">
    <location>
        <begin position="12"/>
        <end position="392"/>
    </location>
</feature>
<evidence type="ECO:0000256" key="4">
    <source>
        <dbReference type="ARBA" id="ARBA00022485"/>
    </source>
</evidence>
<dbReference type="GO" id="GO:0008863">
    <property type="term" value="F:formate dehydrogenase (NAD+) activity"/>
    <property type="evidence" value="ECO:0007669"/>
    <property type="project" value="InterPro"/>
</dbReference>
<dbReference type="InterPro" id="IPR006443">
    <property type="entry name" value="Formate-DH-alph_fdnG"/>
</dbReference>
<dbReference type="SUPFAM" id="SSF53706">
    <property type="entry name" value="Formate dehydrogenase/DMSO reductase, domains 1-3"/>
    <property type="match status" value="1"/>
</dbReference>
<dbReference type="PANTHER" id="PTHR43598:SF1">
    <property type="entry name" value="FORMATE DEHYDROGENASE-O MAJOR SUBUNIT"/>
    <property type="match status" value="1"/>
</dbReference>